<dbReference type="RefSeq" id="WP_126052511.1">
    <property type="nucleotide sequence ID" value="NZ_QYTV02000016.1"/>
</dbReference>
<dbReference type="NCBIfam" id="NF033634">
    <property type="entry name" value="SLATT_1"/>
    <property type="match status" value="1"/>
</dbReference>
<gene>
    <name evidence="2" type="ORF">D4T97_019810</name>
</gene>
<dbReference type="AlphaFoldDB" id="A0A429XT89"/>
<protein>
    <submittedName>
        <fullName evidence="2">DUF4231 domain-containing protein</fullName>
    </submittedName>
</protein>
<evidence type="ECO:0000313" key="2">
    <source>
        <dbReference type="EMBL" id="RST70865.1"/>
    </source>
</evidence>
<keyword evidence="3" id="KW-1185">Reference proteome</keyword>
<proteinExistence type="predicted"/>
<name>A0A429XT89_9BACI</name>
<keyword evidence="1" id="KW-0812">Transmembrane</keyword>
<comment type="caution">
    <text evidence="2">The sequence shown here is derived from an EMBL/GenBank/DDBJ whole genome shotgun (WGS) entry which is preliminary data.</text>
</comment>
<keyword evidence="1" id="KW-1133">Transmembrane helix</keyword>
<accession>A0A429XT89</accession>
<feature type="transmembrane region" description="Helical" evidence="1">
    <location>
        <begin position="57"/>
        <end position="77"/>
    </location>
</feature>
<sequence length="153" mass="17743">MNRKKALYLQKEIAKNIKLFELRKNRHKKRSFHLNLLTVVCTASITTILGLKDINVGSLFINISIVLGGVVTILHFIDGFYNYKDLWVKDGKAYTDLLELQRDLTFYMEGRGANAYDVEALEEFKVRLNEIINISADEWHKLHQKKDGTEENV</sequence>
<evidence type="ECO:0000256" key="1">
    <source>
        <dbReference type="SAM" id="Phobius"/>
    </source>
</evidence>
<keyword evidence="1" id="KW-0472">Membrane</keyword>
<evidence type="ECO:0000313" key="3">
    <source>
        <dbReference type="Proteomes" id="UP000287156"/>
    </source>
</evidence>
<reference evidence="2" key="1">
    <citation type="submission" date="2018-12" db="EMBL/GenBank/DDBJ databases">
        <authorList>
            <person name="Sun L."/>
            <person name="Chen Z."/>
        </authorList>
    </citation>
    <scope>NUCLEOTIDE SEQUENCE [LARGE SCALE GENOMIC DNA]</scope>
    <source>
        <strain evidence="2">3-2-2</strain>
    </source>
</reference>
<dbReference type="OrthoDB" id="979719at2"/>
<dbReference type="Proteomes" id="UP000287156">
    <property type="component" value="Unassembled WGS sequence"/>
</dbReference>
<organism evidence="2 3">
    <name type="scientific">Siminovitchia acidinfaciens</name>
    <dbReference type="NCBI Taxonomy" id="2321395"/>
    <lineage>
        <taxon>Bacteria</taxon>
        <taxon>Bacillati</taxon>
        <taxon>Bacillota</taxon>
        <taxon>Bacilli</taxon>
        <taxon>Bacillales</taxon>
        <taxon>Bacillaceae</taxon>
        <taxon>Siminovitchia</taxon>
    </lineage>
</organism>
<feature type="transmembrane region" description="Helical" evidence="1">
    <location>
        <begin position="32"/>
        <end position="51"/>
    </location>
</feature>
<dbReference type="EMBL" id="QYTV02000016">
    <property type="protein sequence ID" value="RST70865.1"/>
    <property type="molecule type" value="Genomic_DNA"/>
</dbReference>